<feature type="non-terminal residue" evidence="1">
    <location>
        <position position="26"/>
    </location>
</feature>
<accession>A0A382X5P7</accession>
<gene>
    <name evidence="1" type="ORF">METZ01_LOCUS418799</name>
</gene>
<name>A0A382X5P7_9ZZZZ</name>
<dbReference type="AlphaFoldDB" id="A0A382X5P7"/>
<organism evidence="1">
    <name type="scientific">marine metagenome</name>
    <dbReference type="NCBI Taxonomy" id="408172"/>
    <lineage>
        <taxon>unclassified sequences</taxon>
        <taxon>metagenomes</taxon>
        <taxon>ecological metagenomes</taxon>
    </lineage>
</organism>
<sequence length="26" mass="2888">MYTASYNLLTTDTISASPRQFLGFCS</sequence>
<dbReference type="EMBL" id="UINC01164874">
    <property type="protein sequence ID" value="SVD65945.1"/>
    <property type="molecule type" value="Genomic_DNA"/>
</dbReference>
<reference evidence="1" key="1">
    <citation type="submission" date="2018-05" db="EMBL/GenBank/DDBJ databases">
        <authorList>
            <person name="Lanie J.A."/>
            <person name="Ng W.-L."/>
            <person name="Kazmierczak K.M."/>
            <person name="Andrzejewski T.M."/>
            <person name="Davidsen T.M."/>
            <person name="Wayne K.J."/>
            <person name="Tettelin H."/>
            <person name="Glass J.I."/>
            <person name="Rusch D."/>
            <person name="Podicherti R."/>
            <person name="Tsui H.-C.T."/>
            <person name="Winkler M.E."/>
        </authorList>
    </citation>
    <scope>NUCLEOTIDE SEQUENCE</scope>
</reference>
<evidence type="ECO:0000313" key="1">
    <source>
        <dbReference type="EMBL" id="SVD65945.1"/>
    </source>
</evidence>
<protein>
    <submittedName>
        <fullName evidence="1">Uncharacterized protein</fullName>
    </submittedName>
</protein>
<proteinExistence type="predicted"/>